<proteinExistence type="predicted"/>
<keyword evidence="1" id="KW-0812">Transmembrane</keyword>
<accession>A0A4Q6Y616</accession>
<dbReference type="OrthoDB" id="7564746at2"/>
<evidence type="ECO:0000313" key="3">
    <source>
        <dbReference type="Proteomes" id="UP000292085"/>
    </source>
</evidence>
<dbReference type="EMBL" id="SGIS01000010">
    <property type="protein sequence ID" value="RZF64909.1"/>
    <property type="molecule type" value="Genomic_DNA"/>
</dbReference>
<feature type="transmembrane region" description="Helical" evidence="1">
    <location>
        <begin position="65"/>
        <end position="84"/>
    </location>
</feature>
<feature type="transmembrane region" description="Helical" evidence="1">
    <location>
        <begin position="96"/>
        <end position="114"/>
    </location>
</feature>
<feature type="transmembrane region" description="Helical" evidence="1">
    <location>
        <begin position="134"/>
        <end position="154"/>
    </location>
</feature>
<evidence type="ECO:0008006" key="4">
    <source>
        <dbReference type="Google" id="ProtNLM"/>
    </source>
</evidence>
<keyword evidence="1" id="KW-1133">Transmembrane helix</keyword>
<gene>
    <name evidence="2" type="ORF">EWE75_08575</name>
</gene>
<dbReference type="AlphaFoldDB" id="A0A4Q6Y616"/>
<comment type="caution">
    <text evidence="2">The sequence shown here is derived from an EMBL/GenBank/DDBJ whole genome shotgun (WGS) entry which is preliminary data.</text>
</comment>
<sequence>MTTPYTRSGTWRGLVLATAVSGTLLLLAGFAGAIWSGGSPLAMLTSTASGVIGDAAWRGPVTGPLLGLLVHFVLIGVIVDLYVIAAVRLPALVRHWRVSGVLFGILAWMLRTVIASPRDWPPAFLNLTPREAAVQILLHILLLGLPTAFLVKLANRWRA</sequence>
<dbReference type="Proteomes" id="UP000292085">
    <property type="component" value="Unassembled WGS sequence"/>
</dbReference>
<feature type="transmembrane region" description="Helical" evidence="1">
    <location>
        <begin position="12"/>
        <end position="35"/>
    </location>
</feature>
<keyword evidence="3" id="KW-1185">Reference proteome</keyword>
<evidence type="ECO:0000313" key="2">
    <source>
        <dbReference type="EMBL" id="RZF64909.1"/>
    </source>
</evidence>
<evidence type="ECO:0000256" key="1">
    <source>
        <dbReference type="SAM" id="Phobius"/>
    </source>
</evidence>
<organism evidence="2 3">
    <name type="scientific">Sphingomonas populi</name>
    <dbReference type="NCBI Taxonomy" id="2484750"/>
    <lineage>
        <taxon>Bacteria</taxon>
        <taxon>Pseudomonadati</taxon>
        <taxon>Pseudomonadota</taxon>
        <taxon>Alphaproteobacteria</taxon>
        <taxon>Sphingomonadales</taxon>
        <taxon>Sphingomonadaceae</taxon>
        <taxon>Sphingomonas</taxon>
    </lineage>
</organism>
<reference evidence="2 3" key="1">
    <citation type="submission" date="2019-02" db="EMBL/GenBank/DDBJ databases">
        <authorList>
            <person name="Li Y."/>
        </authorList>
    </citation>
    <scope>NUCLEOTIDE SEQUENCE [LARGE SCALE GENOMIC DNA]</scope>
    <source>
        <strain evidence="2 3">3-7</strain>
    </source>
</reference>
<protein>
    <recommendedName>
        <fullName evidence="4">DUF1440 domain-containing protein</fullName>
    </recommendedName>
</protein>
<keyword evidence="1" id="KW-0472">Membrane</keyword>
<dbReference type="RefSeq" id="WP_130156467.1">
    <property type="nucleotide sequence ID" value="NZ_SGIS01000010.1"/>
</dbReference>
<name>A0A4Q6Y616_9SPHN</name>